<dbReference type="PANTHER" id="PTHR34139">
    <property type="entry name" value="UPF0331 PROTEIN MJ0127"/>
    <property type="match status" value="1"/>
</dbReference>
<keyword evidence="2" id="KW-1277">Toxin-antitoxin system</keyword>
<accession>D1B1Y1</accession>
<evidence type="ECO:0000256" key="1">
    <source>
        <dbReference type="ARBA" id="ARBA00022553"/>
    </source>
</evidence>
<organism evidence="7 8">
    <name type="scientific">Sulfurospirillum deleyianum (strain ATCC 51133 / DSM 6946 / 5175)</name>
    <dbReference type="NCBI Taxonomy" id="525898"/>
    <lineage>
        <taxon>Bacteria</taxon>
        <taxon>Pseudomonadati</taxon>
        <taxon>Campylobacterota</taxon>
        <taxon>Epsilonproteobacteria</taxon>
        <taxon>Campylobacterales</taxon>
        <taxon>Sulfurospirillaceae</taxon>
        <taxon>Sulfurospirillum</taxon>
    </lineage>
</organism>
<reference evidence="7 8" key="2">
    <citation type="journal article" date="2010" name="Stand. Genomic Sci.">
        <title>Complete genome sequence of Sulfurospirillum deleyianum type strain (5175).</title>
        <authorList>
            <person name="Sikorski J."/>
            <person name="Lapidus A."/>
            <person name="Copeland A."/>
            <person name="Glavina Del Rio T."/>
            <person name="Nolan M."/>
            <person name="Lucas S."/>
            <person name="Chen F."/>
            <person name="Tice H."/>
            <person name="Cheng J.F."/>
            <person name="Saunders E."/>
            <person name="Bruce D."/>
            <person name="Goodwin L."/>
            <person name="Pitluck S."/>
            <person name="Ovchinnikova G."/>
            <person name="Pati A."/>
            <person name="Ivanova N."/>
            <person name="Mavromatis K."/>
            <person name="Chen A."/>
            <person name="Palaniappan K."/>
            <person name="Chain P."/>
            <person name="Land M."/>
            <person name="Hauser L."/>
            <person name="Chang Y.J."/>
            <person name="Jeffries C.D."/>
            <person name="Brettin T."/>
            <person name="Detter J.C."/>
            <person name="Han C."/>
            <person name="Rohde M."/>
            <person name="Lang E."/>
            <person name="Spring S."/>
            <person name="Goker M."/>
            <person name="Bristow J."/>
            <person name="Eisen J.A."/>
            <person name="Markowitz V."/>
            <person name="Hugenholtz P."/>
            <person name="Kyrpides N.C."/>
            <person name="Klenk H.P."/>
        </authorList>
    </citation>
    <scope>NUCLEOTIDE SEQUENCE [LARGE SCALE GENOMIC DNA]</scope>
    <source>
        <strain evidence="8">ATCC 51133 / DSM 6946 / 5175</strain>
    </source>
</reference>
<dbReference type="HOGENOM" id="CLU_142825_3_3_7"/>
<reference evidence="8" key="1">
    <citation type="submission" date="2009-11" db="EMBL/GenBank/DDBJ databases">
        <title>The complete genome of Sulfurospirillum deleyianum DSM 6946.</title>
        <authorList>
            <consortium name="US DOE Joint Genome Institute (JGI-PGF)"/>
            <person name="Lucas S."/>
            <person name="Copeland A."/>
            <person name="Lapidus A."/>
            <person name="Glavina del Rio T."/>
            <person name="Dalin E."/>
            <person name="Tice H."/>
            <person name="Bruce D."/>
            <person name="Goodwin L."/>
            <person name="Pitluck S."/>
            <person name="Kyrpides N."/>
            <person name="Mavromatis K."/>
            <person name="Ivanova N."/>
            <person name="Ovchinnikova G."/>
            <person name="Munk A.C."/>
            <person name="Lu M."/>
            <person name="Brettin T."/>
            <person name="Detter J.C."/>
            <person name="Han C."/>
            <person name="Tapia R."/>
            <person name="Larimer F."/>
            <person name="Land M."/>
            <person name="Hauser L."/>
            <person name="Markowitz V."/>
            <person name="Cheng J.F."/>
            <person name="Hugenholtz P."/>
            <person name="Woyke T."/>
            <person name="Wu D."/>
            <person name="Aumann P."/>
            <person name="Schneider S."/>
            <person name="Lang E."/>
            <person name="Spring S."/>
            <person name="Klenk H.P."/>
            <person name="Eisen J.A."/>
        </authorList>
    </citation>
    <scope>NUCLEOTIDE SEQUENCE [LARGE SCALE GENOMIC DNA]</scope>
    <source>
        <strain evidence="8">ATCC 51133 / DSM 6946 / 5175</strain>
    </source>
</reference>
<sequence>MKRNYLLYLDDILKSIQKIETFTAGYDFERFKTDDKTVSACVRELEVIGEATKQIPDEIASKYLQIPWSLMAKMRDKLIHWYFEIDEEIVWKVITEQFPTLKMQIEVMKKELIEDKS</sequence>
<dbReference type="InterPro" id="IPR037038">
    <property type="entry name" value="HepT-like_sf"/>
</dbReference>
<evidence type="ECO:0000256" key="4">
    <source>
        <dbReference type="ARBA" id="ARBA00022741"/>
    </source>
</evidence>
<evidence type="ECO:0000256" key="2">
    <source>
        <dbReference type="ARBA" id="ARBA00022649"/>
    </source>
</evidence>
<name>D1B1Y1_SULD5</name>
<dbReference type="Pfam" id="PF01934">
    <property type="entry name" value="HepT-like"/>
    <property type="match status" value="1"/>
</dbReference>
<keyword evidence="4" id="KW-0547">Nucleotide-binding</keyword>
<dbReference type="GO" id="GO:0110001">
    <property type="term" value="C:toxin-antitoxin complex"/>
    <property type="evidence" value="ECO:0007669"/>
    <property type="project" value="InterPro"/>
</dbReference>
<keyword evidence="1" id="KW-0597">Phosphoprotein</keyword>
<evidence type="ECO:0000256" key="6">
    <source>
        <dbReference type="ARBA" id="ARBA00024207"/>
    </source>
</evidence>
<comment type="similarity">
    <text evidence="6">Belongs to the HepT RNase toxin family.</text>
</comment>
<dbReference type="AlphaFoldDB" id="D1B1Y1"/>
<dbReference type="Proteomes" id="UP000002222">
    <property type="component" value="Chromosome"/>
</dbReference>
<dbReference type="GO" id="GO:0016787">
    <property type="term" value="F:hydrolase activity"/>
    <property type="evidence" value="ECO:0007669"/>
    <property type="project" value="UniProtKB-KW"/>
</dbReference>
<evidence type="ECO:0000313" key="8">
    <source>
        <dbReference type="Proteomes" id="UP000002222"/>
    </source>
</evidence>
<dbReference type="InterPro" id="IPR051813">
    <property type="entry name" value="HepT_RNase_toxin"/>
</dbReference>
<keyword evidence="3" id="KW-0540">Nuclease</keyword>
<dbReference type="STRING" id="525898.Sdel_1076"/>
<evidence type="ECO:0000256" key="5">
    <source>
        <dbReference type="ARBA" id="ARBA00022801"/>
    </source>
</evidence>
<dbReference type="OrthoDB" id="9802833at2"/>
<gene>
    <name evidence="7" type="ordered locus">Sdel_1076</name>
</gene>
<evidence type="ECO:0000313" key="7">
    <source>
        <dbReference type="EMBL" id="ACZ12101.1"/>
    </source>
</evidence>
<evidence type="ECO:0008006" key="9">
    <source>
        <dbReference type="Google" id="ProtNLM"/>
    </source>
</evidence>
<keyword evidence="8" id="KW-1185">Reference proteome</keyword>
<protein>
    <recommendedName>
        <fullName evidence="9">DUF86 domain-containing protein</fullName>
    </recommendedName>
</protein>
<proteinExistence type="inferred from homology"/>
<dbReference type="GO" id="GO:0004540">
    <property type="term" value="F:RNA nuclease activity"/>
    <property type="evidence" value="ECO:0007669"/>
    <property type="project" value="InterPro"/>
</dbReference>
<dbReference type="InterPro" id="IPR008201">
    <property type="entry name" value="HepT-like"/>
</dbReference>
<dbReference type="eggNOG" id="COG2361">
    <property type="taxonomic scope" value="Bacteria"/>
</dbReference>
<dbReference type="PANTHER" id="PTHR34139:SF1">
    <property type="entry name" value="RNASE MJ1380-RELATED"/>
    <property type="match status" value="1"/>
</dbReference>
<dbReference type="EMBL" id="CP001816">
    <property type="protein sequence ID" value="ACZ12101.1"/>
    <property type="molecule type" value="Genomic_DNA"/>
</dbReference>
<keyword evidence="5" id="KW-0378">Hydrolase</keyword>
<dbReference type="Gene3D" id="1.20.120.580">
    <property type="entry name" value="bsu32300-like"/>
    <property type="match status" value="1"/>
</dbReference>
<dbReference type="RefSeq" id="WP_012856859.1">
    <property type="nucleotide sequence ID" value="NC_013512.1"/>
</dbReference>
<evidence type="ECO:0000256" key="3">
    <source>
        <dbReference type="ARBA" id="ARBA00022722"/>
    </source>
</evidence>
<dbReference type="KEGG" id="sdl:Sdel_1076"/>
<dbReference type="GO" id="GO:0000166">
    <property type="term" value="F:nucleotide binding"/>
    <property type="evidence" value="ECO:0007669"/>
    <property type="project" value="UniProtKB-KW"/>
</dbReference>